<feature type="transmembrane region" description="Helical" evidence="1">
    <location>
        <begin position="20"/>
        <end position="42"/>
    </location>
</feature>
<organism evidence="2 3">
    <name type="scientific">Micromonospora zhanjiangensis</name>
    <dbReference type="NCBI Taxonomy" id="1522057"/>
    <lineage>
        <taxon>Bacteria</taxon>
        <taxon>Bacillati</taxon>
        <taxon>Actinomycetota</taxon>
        <taxon>Actinomycetes</taxon>
        <taxon>Micromonosporales</taxon>
        <taxon>Micromonosporaceae</taxon>
        <taxon>Micromonospora</taxon>
    </lineage>
</organism>
<gene>
    <name evidence="2" type="ORF">ACFOX0_21955</name>
</gene>
<proteinExistence type="predicted"/>
<comment type="caution">
    <text evidence="2">The sequence shown here is derived from an EMBL/GenBank/DDBJ whole genome shotgun (WGS) entry which is preliminary data.</text>
</comment>
<accession>A0ABV8KR12</accession>
<dbReference type="SUPFAM" id="SSF47598">
    <property type="entry name" value="Ribbon-helix-helix"/>
    <property type="match status" value="1"/>
</dbReference>
<evidence type="ECO:0000313" key="3">
    <source>
        <dbReference type="Proteomes" id="UP001595868"/>
    </source>
</evidence>
<name>A0ABV8KR12_9ACTN</name>
<keyword evidence="1" id="KW-0472">Membrane</keyword>
<protein>
    <recommendedName>
        <fullName evidence="4">HicB family protein</fullName>
    </recommendedName>
</protein>
<keyword evidence="3" id="KW-1185">Reference proteome</keyword>
<sequence>MSEKPTTVRFTPEINAAIRAFAAEMGISFNAALSVLVSEALIARGKRTAGRPG</sequence>
<evidence type="ECO:0000256" key="1">
    <source>
        <dbReference type="SAM" id="Phobius"/>
    </source>
</evidence>
<dbReference type="RefSeq" id="WP_377549057.1">
    <property type="nucleotide sequence ID" value="NZ_JBHSBN010000016.1"/>
</dbReference>
<keyword evidence="1" id="KW-0812">Transmembrane</keyword>
<keyword evidence="1" id="KW-1133">Transmembrane helix</keyword>
<dbReference type="InterPro" id="IPR010985">
    <property type="entry name" value="Ribbon_hlx_hlx"/>
</dbReference>
<dbReference type="Proteomes" id="UP001595868">
    <property type="component" value="Unassembled WGS sequence"/>
</dbReference>
<dbReference type="EMBL" id="JBHSBN010000016">
    <property type="protein sequence ID" value="MFC4108585.1"/>
    <property type="molecule type" value="Genomic_DNA"/>
</dbReference>
<reference evidence="3" key="1">
    <citation type="journal article" date="2019" name="Int. J. Syst. Evol. Microbiol.">
        <title>The Global Catalogue of Microorganisms (GCM) 10K type strain sequencing project: providing services to taxonomists for standard genome sequencing and annotation.</title>
        <authorList>
            <consortium name="The Broad Institute Genomics Platform"/>
            <consortium name="The Broad Institute Genome Sequencing Center for Infectious Disease"/>
            <person name="Wu L."/>
            <person name="Ma J."/>
        </authorList>
    </citation>
    <scope>NUCLEOTIDE SEQUENCE [LARGE SCALE GENOMIC DNA]</scope>
    <source>
        <strain evidence="3">2902at01</strain>
    </source>
</reference>
<evidence type="ECO:0000313" key="2">
    <source>
        <dbReference type="EMBL" id="MFC4108585.1"/>
    </source>
</evidence>
<evidence type="ECO:0008006" key="4">
    <source>
        <dbReference type="Google" id="ProtNLM"/>
    </source>
</evidence>